<organism evidence="4 5">
    <name type="scientific">Plasmodium ovale wallikeri</name>
    <dbReference type="NCBI Taxonomy" id="864142"/>
    <lineage>
        <taxon>Eukaryota</taxon>
        <taxon>Sar</taxon>
        <taxon>Alveolata</taxon>
        <taxon>Apicomplexa</taxon>
        <taxon>Aconoidasida</taxon>
        <taxon>Haemosporida</taxon>
        <taxon>Plasmodiidae</taxon>
        <taxon>Plasmodium</taxon>
        <taxon>Plasmodium (Plasmodium)</taxon>
    </lineage>
</organism>
<feature type="transmembrane region" description="Helical" evidence="3">
    <location>
        <begin position="690"/>
        <end position="717"/>
    </location>
</feature>
<accession>A0A1A9AKK8</accession>
<keyword evidence="3" id="KW-0472">Membrane</keyword>
<dbReference type="EMBL" id="FLRE01001772">
    <property type="protein sequence ID" value="SBT57155.1"/>
    <property type="molecule type" value="Genomic_DNA"/>
</dbReference>
<keyword evidence="3" id="KW-0812">Transmembrane</keyword>
<feature type="compositionally biased region" description="Polar residues" evidence="2">
    <location>
        <begin position="269"/>
        <end position="288"/>
    </location>
</feature>
<feature type="compositionally biased region" description="Low complexity" evidence="2">
    <location>
        <begin position="396"/>
        <end position="411"/>
    </location>
</feature>
<evidence type="ECO:0000313" key="4">
    <source>
        <dbReference type="EMBL" id="SBT57155.1"/>
    </source>
</evidence>
<evidence type="ECO:0000256" key="1">
    <source>
        <dbReference type="SAM" id="Coils"/>
    </source>
</evidence>
<feature type="compositionally biased region" description="Polar residues" evidence="2">
    <location>
        <begin position="653"/>
        <end position="668"/>
    </location>
</feature>
<evidence type="ECO:0000313" key="5">
    <source>
        <dbReference type="Proteomes" id="UP000078550"/>
    </source>
</evidence>
<feature type="compositionally biased region" description="Polar residues" evidence="2">
    <location>
        <begin position="577"/>
        <end position="595"/>
    </location>
</feature>
<proteinExistence type="predicted"/>
<protein>
    <submittedName>
        <fullName evidence="4">STP1 protein</fullName>
    </submittedName>
</protein>
<feature type="coiled-coil region" evidence="1">
    <location>
        <begin position="771"/>
        <end position="803"/>
    </location>
</feature>
<sequence>MQNYMRLSVSYSVIKMAGDSDITTLTRYIPIYVFTGAITNDIKNLISKYGHKNCGLMHKELCEEIKKIINTKKTLILGPMDEEGKEKWNNEWRSKKNEFLNKLFEEEEFINVCNPFKKIKHQDIYQLLSRHVKFCQKKDVWRAEVEANPEYNACREYDSWIETEKASFTLEYLRYVSKYHRPTVNGYFSTKEDPRGHDPRSTYHNSKLNCKLYIHSSKKNLQKPVDNASTKSLHPPTEPDPRKESQEIGGKSMPDRDGGITKNKPYGQILSQTEPPASNTQKSSQSNTKVDDDTANGQHTHLKAKGTGPPNNVQDAGIPTEVTDKQAKTPEQLPEPTISISPKDSTVANVPGTLSSVTKNQGTVSDSTPSTTLATSGTIHSNQNISSPSGPDLSLPESQSPAVVSVPSQHQTQGTSQYSKEPTTPDPIIKSTDKDASLTSPLDPHSPLDPGLVSAPATASNSSSSATLSATVSTTSASTAGSSSDQDILPITVTSQSTATTPTSATTVLTETTTSMLDPSTATVSAVGTKPTPNITRITGTTDEYGKPKASTKTVSDSPDPNFVSTKRQDDTIPPINVSSSDASDNLNMNQHPSQSLGTPPDPPLGSSPGLPSVLSADENILHKNKDSNYKMYLFTKISVGGNKIKASPKDAPQQSRDSTQDTSTPLSEGTRPSGKPSITPTNFPPLTSIIPTILIILATITLLSLLYKYTPFGLLLGRRRKRKKRDLRSTFVIPEESTYESPNIALHEWEDHNLLEQTVKNEEYVKLLKINRYKQEMQKRKKEKKKTLIEVHMEVLEEYKNEKWELHKGDFLEICLRGFINDENETYQKLPYSKLTINNIKNEKTIEDIQKQEILWNNWIENHRNILEQWKKEEWVLAFSKLTVF</sequence>
<feature type="compositionally biased region" description="Polar residues" evidence="2">
    <location>
        <begin position="516"/>
        <end position="542"/>
    </location>
</feature>
<name>A0A1A9AKK8_PLAOA</name>
<keyword evidence="3" id="KW-1133">Transmembrane helix</keyword>
<feature type="compositionally biased region" description="Polar residues" evidence="2">
    <location>
        <begin position="412"/>
        <end position="422"/>
    </location>
</feature>
<keyword evidence="1" id="KW-0175">Coiled coil</keyword>
<feature type="compositionally biased region" description="Polar residues" evidence="2">
    <location>
        <begin position="551"/>
        <end position="566"/>
    </location>
</feature>
<feature type="compositionally biased region" description="Low complexity" evidence="2">
    <location>
        <begin position="492"/>
        <end position="515"/>
    </location>
</feature>
<evidence type="ECO:0000256" key="2">
    <source>
        <dbReference type="SAM" id="MobiDB-lite"/>
    </source>
</evidence>
<reference evidence="5" key="1">
    <citation type="submission" date="2016-05" db="EMBL/GenBank/DDBJ databases">
        <authorList>
            <person name="Naeem Raeece"/>
        </authorList>
    </citation>
    <scope>NUCLEOTIDE SEQUENCE [LARGE SCALE GENOMIC DNA]</scope>
</reference>
<dbReference type="Proteomes" id="UP000078550">
    <property type="component" value="Unassembled WGS sequence"/>
</dbReference>
<feature type="compositionally biased region" description="Polar residues" evidence="2">
    <location>
        <begin position="338"/>
        <end position="389"/>
    </location>
</feature>
<gene>
    <name evidence="4" type="ORF">POVWA2_077670</name>
</gene>
<dbReference type="AlphaFoldDB" id="A0A1A9AKK8"/>
<feature type="region of interest" description="Disordered" evidence="2">
    <location>
        <begin position="221"/>
        <end position="613"/>
    </location>
</feature>
<feature type="region of interest" description="Disordered" evidence="2">
    <location>
        <begin position="645"/>
        <end position="683"/>
    </location>
</feature>
<feature type="compositionally biased region" description="Low complexity" evidence="2">
    <location>
        <begin position="454"/>
        <end position="484"/>
    </location>
</feature>
<evidence type="ECO:0000256" key="3">
    <source>
        <dbReference type="SAM" id="Phobius"/>
    </source>
</evidence>
<feature type="compositionally biased region" description="Basic and acidic residues" evidence="2">
    <location>
        <begin position="237"/>
        <end position="246"/>
    </location>
</feature>